<dbReference type="EMBL" id="LGLK01000015">
    <property type="protein sequence ID" value="KPC21446.1"/>
    <property type="molecule type" value="Genomic_DNA"/>
</dbReference>
<evidence type="ECO:0000313" key="2">
    <source>
        <dbReference type="Proteomes" id="UP000037943"/>
    </source>
</evidence>
<reference evidence="1 2" key="1">
    <citation type="submission" date="2015-10" db="EMBL/GenBank/DDBJ databases">
        <title>Comparative genomics and high-throughput reverse genetic screens identify a new phytobacterial MAMP and an Arabidopsis receptor required for immune elicitation.</title>
        <authorList>
            <person name="Mott G.A."/>
            <person name="Thakur S."/>
            <person name="Wang P.W."/>
            <person name="Desveaux D."/>
            <person name="Guttman D.S."/>
        </authorList>
    </citation>
    <scope>NUCLEOTIDE SEQUENCE [LARGE SCALE GENOMIC DNA]</scope>
    <source>
        <strain evidence="1 2">107</strain>
    </source>
</reference>
<organism evidence="1 2">
    <name type="scientific">Pseudomonas amygdali pv. lachrymans</name>
    <name type="common">Pseudomonas syringae pv. lachrymans</name>
    <dbReference type="NCBI Taxonomy" id="53707"/>
    <lineage>
        <taxon>Bacteria</taxon>
        <taxon>Pseudomonadati</taxon>
        <taxon>Pseudomonadota</taxon>
        <taxon>Gammaproteobacteria</taxon>
        <taxon>Pseudomonadales</taxon>
        <taxon>Pseudomonadaceae</taxon>
        <taxon>Pseudomonas</taxon>
        <taxon>Pseudomonas amygdali</taxon>
    </lineage>
</organism>
<gene>
    <name evidence="1" type="ORF">AC499_1786</name>
</gene>
<protein>
    <submittedName>
        <fullName evidence="1">Uncharacterized protein</fullName>
    </submittedName>
</protein>
<comment type="caution">
    <text evidence="1">The sequence shown here is derived from an EMBL/GenBank/DDBJ whole genome shotgun (WGS) entry which is preliminary data.</text>
</comment>
<keyword evidence="2" id="KW-1185">Reference proteome</keyword>
<evidence type="ECO:0000313" key="1">
    <source>
        <dbReference type="EMBL" id="KPC21446.1"/>
    </source>
</evidence>
<accession>A0ABR5L0G5</accession>
<proteinExistence type="predicted"/>
<name>A0ABR5L0G5_PSEAV</name>
<dbReference type="Proteomes" id="UP000037943">
    <property type="component" value="Unassembled WGS sequence"/>
</dbReference>
<sequence length="41" mass="4268">MSEITQLLLTILPCNVNAPSFAHEKAGAASKGIDTMTAPKP</sequence>